<dbReference type="Proteomes" id="UP001638806">
    <property type="component" value="Unassembled WGS sequence"/>
</dbReference>
<protein>
    <submittedName>
        <fullName evidence="1">Uncharacterized protein</fullName>
    </submittedName>
</protein>
<organism evidence="1 2">
    <name type="scientific">Purpureocillium lilacinum</name>
    <name type="common">Paecilomyces lilacinus</name>
    <dbReference type="NCBI Taxonomy" id="33203"/>
    <lineage>
        <taxon>Eukaryota</taxon>
        <taxon>Fungi</taxon>
        <taxon>Dikarya</taxon>
        <taxon>Ascomycota</taxon>
        <taxon>Pezizomycotina</taxon>
        <taxon>Sordariomycetes</taxon>
        <taxon>Hypocreomycetidae</taxon>
        <taxon>Hypocreales</taxon>
        <taxon>Ophiocordycipitaceae</taxon>
        <taxon>Purpureocillium</taxon>
    </lineage>
</organism>
<sequence>MLHGPASRCGRWSARNQGSCGNGGGLPAGASRPNHPNPRMRDLMSPAHAATKPPSAGFGSYRRRSTRRQSTRAVKVAEATRLGLYAELYSITSLFVHQRNDGSCIQDGEAPVSLER</sequence>
<accession>A0ACC4DZL3</accession>
<comment type="caution">
    <text evidence="1">The sequence shown here is derived from an EMBL/GenBank/DDBJ whole genome shotgun (WGS) entry which is preliminary data.</text>
</comment>
<evidence type="ECO:0000313" key="1">
    <source>
        <dbReference type="EMBL" id="KAL3960713.1"/>
    </source>
</evidence>
<evidence type="ECO:0000313" key="2">
    <source>
        <dbReference type="Proteomes" id="UP001638806"/>
    </source>
</evidence>
<keyword evidence="2" id="KW-1185">Reference proteome</keyword>
<name>A0ACC4DZL3_PURLI</name>
<gene>
    <name evidence="1" type="ORF">ACCO45_005830</name>
</gene>
<dbReference type="EMBL" id="JBGNUJ010000004">
    <property type="protein sequence ID" value="KAL3960713.1"/>
    <property type="molecule type" value="Genomic_DNA"/>
</dbReference>
<reference evidence="1" key="1">
    <citation type="submission" date="2024-12" db="EMBL/GenBank/DDBJ databases">
        <title>Comparative genomics and development of molecular markers within Purpureocillium lilacinum and among Purpureocillium species.</title>
        <authorList>
            <person name="Yeh Z.-Y."/>
            <person name="Ni N.-T."/>
            <person name="Lo P.-H."/>
            <person name="Mushyakhwo K."/>
            <person name="Lin C.-F."/>
            <person name="Nai Y.-S."/>
        </authorList>
    </citation>
    <scope>NUCLEOTIDE SEQUENCE</scope>
    <source>
        <strain evidence="1">NCHU-NPUST-175</strain>
    </source>
</reference>
<proteinExistence type="predicted"/>